<gene>
    <name evidence="2" type="ORF">IV57_GL000180</name>
</gene>
<evidence type="ECO:0000313" key="2">
    <source>
        <dbReference type="EMBL" id="KRO00859.1"/>
    </source>
</evidence>
<evidence type="ECO:0000313" key="3">
    <source>
        <dbReference type="Proteomes" id="UP000051006"/>
    </source>
</evidence>
<feature type="signal peptide" evidence="1">
    <location>
        <begin position="1"/>
        <end position="22"/>
    </location>
</feature>
<proteinExistence type="predicted"/>
<dbReference type="Proteomes" id="UP000051006">
    <property type="component" value="Unassembled WGS sequence"/>
</dbReference>
<evidence type="ECO:0000256" key="1">
    <source>
        <dbReference type="SAM" id="SignalP"/>
    </source>
</evidence>
<comment type="caution">
    <text evidence="2">The sequence shown here is derived from an EMBL/GenBank/DDBJ whole genome shotgun (WGS) entry which is preliminary data.</text>
</comment>
<accession>A0A0R2LLT6</accession>
<reference evidence="2 3" key="1">
    <citation type="journal article" date="2015" name="Genome Announc.">
        <title>Expanding the biotechnology potential of lactobacilli through comparative genomics of 213 strains and associated genera.</title>
        <authorList>
            <person name="Sun Z."/>
            <person name="Harris H.M."/>
            <person name="McCann A."/>
            <person name="Guo C."/>
            <person name="Argimon S."/>
            <person name="Zhang W."/>
            <person name="Yang X."/>
            <person name="Jeffery I.B."/>
            <person name="Cooney J.C."/>
            <person name="Kagawa T.F."/>
            <person name="Liu W."/>
            <person name="Song Y."/>
            <person name="Salvetti E."/>
            <person name="Wrobel A."/>
            <person name="Rasinkangas P."/>
            <person name="Parkhill J."/>
            <person name="Rea M.C."/>
            <person name="O'Sullivan O."/>
            <person name="Ritari J."/>
            <person name="Douillard F.P."/>
            <person name="Paul Ross R."/>
            <person name="Yang R."/>
            <person name="Briner A.E."/>
            <person name="Felis G.E."/>
            <person name="de Vos W.M."/>
            <person name="Barrangou R."/>
            <person name="Klaenhammer T.R."/>
            <person name="Caufield P.W."/>
            <person name="Cui Y."/>
            <person name="Zhang H."/>
            <person name="O'Toole P.W."/>
        </authorList>
    </citation>
    <scope>NUCLEOTIDE SEQUENCE [LARGE SCALE GENOMIC DNA]</scope>
    <source>
        <strain evidence="2 3">DSM 24716</strain>
    </source>
</reference>
<feature type="chain" id="PRO_5039508847" evidence="1">
    <location>
        <begin position="23"/>
        <end position="70"/>
    </location>
</feature>
<sequence>MKNKKFKRLIKLNTILTAVIIASDVFLLHPHNTANSISVGQVTVSHQMKHKPMNQLRSIQADEEQEFSAT</sequence>
<organism evidence="2 3">
    <name type="scientific">Companilactobacillus kimchiensis</name>
    <dbReference type="NCBI Taxonomy" id="993692"/>
    <lineage>
        <taxon>Bacteria</taxon>
        <taxon>Bacillati</taxon>
        <taxon>Bacillota</taxon>
        <taxon>Bacilli</taxon>
        <taxon>Lactobacillales</taxon>
        <taxon>Lactobacillaceae</taxon>
        <taxon>Companilactobacillus</taxon>
    </lineage>
</organism>
<dbReference type="AlphaFoldDB" id="A0A0R2LLT6"/>
<keyword evidence="1" id="KW-0732">Signal</keyword>
<name>A0A0R2LLT6_9LACO</name>
<dbReference type="PATRIC" id="fig|993692.3.peg.181"/>
<dbReference type="OrthoDB" id="2309150at2"/>
<dbReference type="EMBL" id="JQCF01000001">
    <property type="protein sequence ID" value="KRO00859.1"/>
    <property type="molecule type" value="Genomic_DNA"/>
</dbReference>
<protein>
    <submittedName>
        <fullName evidence="2">Uncharacterized protein</fullName>
    </submittedName>
</protein>
<dbReference type="RefSeq" id="WP_057879596.1">
    <property type="nucleotide sequence ID" value="NZ_JQCF01000001.1"/>
</dbReference>
<keyword evidence="3" id="KW-1185">Reference proteome</keyword>